<dbReference type="InterPro" id="IPR013221">
    <property type="entry name" value="Mur_ligase_cen"/>
</dbReference>
<evidence type="ECO:0000256" key="1">
    <source>
        <dbReference type="ARBA" id="ARBA00005898"/>
    </source>
</evidence>
<reference evidence="5 6" key="1">
    <citation type="journal article" date="2021" name="Nat. Commun.">
        <title>Reductive evolution and unique predatory mode in the CPR bacterium Vampirococcus lugosii.</title>
        <authorList>
            <person name="Moreira D."/>
            <person name="Zivanovic Y."/>
            <person name="Lopez-Archilla A.I."/>
            <person name="Iniesto M."/>
            <person name="Lopez-Garcia P."/>
        </authorList>
    </citation>
    <scope>NUCLEOTIDE SEQUENCE [LARGE SCALE GENOMIC DNA]</scope>
    <source>
        <strain evidence="5">Chiprana</strain>
    </source>
</reference>
<keyword evidence="2" id="KW-0131">Cell cycle</keyword>
<dbReference type="RefSeq" id="WP_213348334.1">
    <property type="nucleotide sequence ID" value="NZ_JAEDAM010000007.1"/>
</dbReference>
<keyword evidence="2" id="KW-0961">Cell wall biogenesis/degradation</keyword>
<feature type="domain" description="Mur ligase central" evidence="4">
    <location>
        <begin position="38"/>
        <end position="244"/>
    </location>
</feature>
<feature type="domain" description="Mur ligase C-terminal" evidence="3">
    <location>
        <begin position="267"/>
        <end position="395"/>
    </location>
</feature>
<dbReference type="InterPro" id="IPR036565">
    <property type="entry name" value="Mur-like_cat_sf"/>
</dbReference>
<keyword evidence="6" id="KW-1185">Reference proteome</keyword>
<dbReference type="Proteomes" id="UP000680365">
    <property type="component" value="Unassembled WGS sequence"/>
</dbReference>
<dbReference type="Pfam" id="PF08245">
    <property type="entry name" value="Mur_ligase_M"/>
    <property type="match status" value="1"/>
</dbReference>
<protein>
    <submittedName>
        <fullName evidence="5">UDP-N-acetylmuramoylalanyl-D-glutamate--2, 6-diaminopimelate ligase</fullName>
        <ecNumber evidence="5">6.3.2.13</ecNumber>
    </submittedName>
</protein>
<dbReference type="GO" id="GO:0008765">
    <property type="term" value="F:UDP-N-acetylmuramoylalanyl-D-glutamate-2,6-diaminopimelate ligase activity"/>
    <property type="evidence" value="ECO:0007669"/>
    <property type="project" value="UniProtKB-EC"/>
</dbReference>
<gene>
    <name evidence="5" type="ORF">VAMP_11n226</name>
</gene>
<comment type="caution">
    <text evidence="5">The sequence shown here is derived from an EMBL/GenBank/DDBJ whole genome shotgun (WGS) entry which is preliminary data.</text>
</comment>
<evidence type="ECO:0000259" key="4">
    <source>
        <dbReference type="Pfam" id="PF08245"/>
    </source>
</evidence>
<dbReference type="InterPro" id="IPR036615">
    <property type="entry name" value="Mur_ligase_C_dom_sf"/>
</dbReference>
<evidence type="ECO:0000259" key="3">
    <source>
        <dbReference type="Pfam" id="PF02875"/>
    </source>
</evidence>
<dbReference type="InterPro" id="IPR005761">
    <property type="entry name" value="UDP-N-AcMur-Glu-dNH2Pim_ligase"/>
</dbReference>
<accession>A0ABS5QKL3</accession>
<dbReference type="PANTHER" id="PTHR23135:SF4">
    <property type="entry name" value="UDP-N-ACETYLMURAMOYL-L-ALANYL-D-GLUTAMATE--2,6-DIAMINOPIMELATE LIGASE MURE HOMOLOG, CHLOROPLASTIC"/>
    <property type="match status" value="1"/>
</dbReference>
<keyword evidence="2" id="KW-0132">Cell division</keyword>
<sequence length="418" mass="47110">MKDFLRKSIFYKIYKKSLANIATIINGKPSQGMFIVGVTGTDGKSTTCNLLHKIYNDNLGKTLLVTTISIKIGDEEIDNNSKMTSLNPFKLQKILAYAKEKGCKYAVLEVSSHGLDQYRFEGVEFDMGILTNITPEHLDYHGDFETYVETKKKLFDSILLNSKNEKLAVLPKDDRTGRIWYEDIGFDKSIDFSINTNAGIKANNIELNFDKTSFEVFYLGKTYPVSVSLLGKFNVYNILASFSAGLISGIKIEDIIVSLENFLPLSGRMEYLFHNNKNWFIDFAHTPNGLESVLTFLKEISDNTKIITVFGAPGNRDKFKRPQMGEKVDNLSDVVIITDDDPDTEDKYQIIDEISKGVNRKLGNDYYIIPNRANAIDLANEISNSGDIILLAGKGHEKIQVTNFGKVKWNDKEYVCGL</sequence>
<dbReference type="NCBIfam" id="NF001126">
    <property type="entry name" value="PRK00139.1-4"/>
    <property type="match status" value="1"/>
</dbReference>
<evidence type="ECO:0000313" key="5">
    <source>
        <dbReference type="EMBL" id="MBS8121617.1"/>
    </source>
</evidence>
<dbReference type="EC" id="6.3.2.13" evidence="5"/>
<dbReference type="EMBL" id="JAEDAM010000007">
    <property type="protein sequence ID" value="MBS8121617.1"/>
    <property type="molecule type" value="Genomic_DNA"/>
</dbReference>
<dbReference type="PANTHER" id="PTHR23135">
    <property type="entry name" value="MUR LIGASE FAMILY MEMBER"/>
    <property type="match status" value="1"/>
</dbReference>
<evidence type="ECO:0000313" key="6">
    <source>
        <dbReference type="Proteomes" id="UP000680365"/>
    </source>
</evidence>
<keyword evidence="5" id="KW-0436">Ligase</keyword>
<comment type="subcellular location">
    <subcellularLocation>
        <location evidence="2">Cytoplasm</location>
    </subcellularLocation>
</comment>
<dbReference type="Gene3D" id="3.40.1190.10">
    <property type="entry name" value="Mur-like, catalytic domain"/>
    <property type="match status" value="1"/>
</dbReference>
<dbReference type="Gene3D" id="3.90.190.20">
    <property type="entry name" value="Mur ligase, C-terminal domain"/>
    <property type="match status" value="1"/>
</dbReference>
<name>A0ABS5QKL3_9BACT</name>
<keyword evidence="2" id="KW-0133">Cell shape</keyword>
<proteinExistence type="inferred from homology"/>
<dbReference type="SUPFAM" id="SSF53623">
    <property type="entry name" value="MurD-like peptide ligases, catalytic domain"/>
    <property type="match status" value="1"/>
</dbReference>
<comment type="similarity">
    <text evidence="1">Belongs to the MurCDEF family. MurE subfamily.</text>
</comment>
<dbReference type="NCBIfam" id="TIGR01085">
    <property type="entry name" value="murE"/>
    <property type="match status" value="1"/>
</dbReference>
<organism evidence="5 6">
    <name type="scientific">Candidatus Vampirococcus lugosii</name>
    <dbReference type="NCBI Taxonomy" id="2789015"/>
    <lineage>
        <taxon>Bacteria</taxon>
        <taxon>Candidatus Absconditibacteriota</taxon>
        <taxon>Vampirococcus</taxon>
    </lineage>
</organism>
<dbReference type="Pfam" id="PF02875">
    <property type="entry name" value="Mur_ligase_C"/>
    <property type="match status" value="1"/>
</dbReference>
<keyword evidence="2" id="KW-0573">Peptidoglycan synthesis</keyword>
<evidence type="ECO:0000256" key="2">
    <source>
        <dbReference type="RuleBase" id="RU004135"/>
    </source>
</evidence>
<comment type="pathway">
    <text evidence="2">Cell wall biogenesis; peptidoglycan biosynthesis.</text>
</comment>
<dbReference type="SUPFAM" id="SSF53244">
    <property type="entry name" value="MurD-like peptide ligases, peptide-binding domain"/>
    <property type="match status" value="1"/>
</dbReference>
<dbReference type="InterPro" id="IPR004101">
    <property type="entry name" value="Mur_ligase_C"/>
</dbReference>